<gene>
    <name evidence="1" type="ORF">Hypma_012331</name>
</gene>
<accession>A0A369K9E1</accession>
<evidence type="ECO:0000313" key="1">
    <source>
        <dbReference type="EMBL" id="RDB30192.1"/>
    </source>
</evidence>
<dbReference type="Proteomes" id="UP000076154">
    <property type="component" value="Unassembled WGS sequence"/>
</dbReference>
<organism evidence="1 2">
    <name type="scientific">Hypsizygus marmoreus</name>
    <name type="common">White beech mushroom</name>
    <name type="synonym">Agaricus marmoreus</name>
    <dbReference type="NCBI Taxonomy" id="39966"/>
    <lineage>
        <taxon>Eukaryota</taxon>
        <taxon>Fungi</taxon>
        <taxon>Dikarya</taxon>
        <taxon>Basidiomycota</taxon>
        <taxon>Agaricomycotina</taxon>
        <taxon>Agaricomycetes</taxon>
        <taxon>Agaricomycetidae</taxon>
        <taxon>Agaricales</taxon>
        <taxon>Tricholomatineae</taxon>
        <taxon>Lyophyllaceae</taxon>
        <taxon>Hypsizygus</taxon>
    </lineage>
</organism>
<dbReference type="InParanoid" id="A0A369K9E1"/>
<evidence type="ECO:0000313" key="2">
    <source>
        <dbReference type="Proteomes" id="UP000076154"/>
    </source>
</evidence>
<sequence>MWIFTTALSFLNWNSAHTSIRYLKTTRLELNAAATNMTFASSGIDSYSFRCDVTLVLQLPLSKKRKCNFCPLQCLFDVEEIGYLYGETFVTMRGSTHLFQEKVYRSGLYKTSFPAFDLTSKGVNTSEDELKYFHVKADLWSSAEDFVTPVRFGDKVRVISGELHRMIKSSILPVKSLLSEISSKLSMAPVVITTALNHIDWKSSLGVLYNATTSVTPSIMLNDPYQPLTLTEHSSAQIFQLDRHALPEAVRPNNFISQKMYTGDKFKHMEVMILKGDAKHHFGMIKGTCLLAKGETLFDVLTATRIINMVLTYEPQQLKEQHTGLPLEQAKARDGTKRLRPSTLLHSTANINEAFTPNSLILMTPASIHDHVSFSPFIGLPAGPESEKWLLNYCLGTINIVALGSNGGRYEGQEDFVLVLSASTSNASMSSIISVPGTCIVIIGSECPYALGPGQAAIYIASLRPFWGTYGYFHVDFLCRSDAHSGPVQWLRKVIH</sequence>
<protein>
    <submittedName>
        <fullName evidence="1">Uncharacterized protein</fullName>
    </submittedName>
</protein>
<keyword evidence="2" id="KW-1185">Reference proteome</keyword>
<proteinExistence type="predicted"/>
<dbReference type="AlphaFoldDB" id="A0A369K9E1"/>
<name>A0A369K9E1_HYPMA</name>
<comment type="caution">
    <text evidence="1">The sequence shown here is derived from an EMBL/GenBank/DDBJ whole genome shotgun (WGS) entry which is preliminary data.</text>
</comment>
<dbReference type="EMBL" id="LUEZ02000007">
    <property type="protein sequence ID" value="RDB30192.1"/>
    <property type="molecule type" value="Genomic_DNA"/>
</dbReference>
<reference evidence="1" key="1">
    <citation type="submission" date="2018-04" db="EMBL/GenBank/DDBJ databases">
        <title>Whole genome sequencing of Hypsizygus marmoreus.</title>
        <authorList>
            <person name="Choi I.-G."/>
            <person name="Min B."/>
            <person name="Kim J.-G."/>
            <person name="Kim S."/>
            <person name="Oh Y.-L."/>
            <person name="Kong W.-S."/>
            <person name="Park H."/>
            <person name="Jeong J."/>
            <person name="Song E.-S."/>
        </authorList>
    </citation>
    <scope>NUCLEOTIDE SEQUENCE [LARGE SCALE GENOMIC DNA]</scope>
    <source>
        <strain evidence="1">51987-8</strain>
    </source>
</reference>